<feature type="compositionally biased region" description="Basic and acidic residues" evidence="1">
    <location>
        <begin position="377"/>
        <end position="394"/>
    </location>
</feature>
<protein>
    <submittedName>
        <fullName evidence="2">Uncharacterized protein</fullName>
    </submittedName>
</protein>
<evidence type="ECO:0000313" key="2">
    <source>
        <dbReference type="EMBL" id="KRT85945.1"/>
    </source>
</evidence>
<reference evidence="2 3" key="1">
    <citation type="submission" date="2015-09" db="EMBL/GenBank/DDBJ databases">
        <title>Draft genome of the scarab beetle Oryctes borbonicus.</title>
        <authorList>
            <person name="Meyer J.M."/>
            <person name="Markov G.V."/>
            <person name="Baskaran P."/>
            <person name="Herrmann M."/>
            <person name="Sommer R.J."/>
            <person name="Roedelsperger C."/>
        </authorList>
    </citation>
    <scope>NUCLEOTIDE SEQUENCE [LARGE SCALE GENOMIC DNA]</scope>
    <source>
        <strain evidence="2">OB123</strain>
        <tissue evidence="2">Whole animal</tissue>
    </source>
</reference>
<feature type="compositionally biased region" description="Basic and acidic residues" evidence="1">
    <location>
        <begin position="235"/>
        <end position="258"/>
    </location>
</feature>
<accession>A0A0T6BF65</accession>
<dbReference type="OrthoDB" id="6732935at2759"/>
<keyword evidence="3" id="KW-1185">Reference proteome</keyword>
<gene>
    <name evidence="2" type="ORF">AMK59_2096</name>
</gene>
<comment type="caution">
    <text evidence="2">The sequence shown here is derived from an EMBL/GenBank/DDBJ whole genome shotgun (WGS) entry which is preliminary data.</text>
</comment>
<feature type="compositionally biased region" description="Polar residues" evidence="1">
    <location>
        <begin position="519"/>
        <end position="548"/>
    </location>
</feature>
<dbReference type="EMBL" id="LJIG01000995">
    <property type="protein sequence ID" value="KRT85945.1"/>
    <property type="molecule type" value="Genomic_DNA"/>
</dbReference>
<feature type="region of interest" description="Disordered" evidence="1">
    <location>
        <begin position="231"/>
        <end position="292"/>
    </location>
</feature>
<sequence>MANRLTQKRRKCIKTQNIFRERQEYSSLYTISSQSVLSVPSSEIMSSRNIVPSQSNQNSLYRGLQHKGDFVEDIQGQSYHYPKLPNDVSMELQQKVHSNSQNNYLNARSRFTNERFDDINLKNGIIRPQYPKPYCPMHISANRFSAPQPTPKHAINRLEESYWATWKPKNVEYVDSRQNFNYEQCRNRQSPPPRIVATSMKAHECMAMLSQTKRRPVQSLKYKFRNEKPLQIIREPSEMHESNSSDGNAKKAQGEKAKSNCSCCTCPTRNESDSDEELSSKSDENLESSQEGQGKLYDEMFMECEADLMNWINDYEMQREHEEMREMERQLIKEELMRRFEEQTQFDRNSVRYQDEIQVMEINSETDDLVASQRDMFSSRESIESEEGDQRKGALDSPKQSLMNLSDVQQKEDPISPKQSLGNMSNIQQKQVLSPEQSLRNSQSDQQRNSPRQSIRNLQADQQSNEPINSKGNGVISSRQSSRNSLINQQKSEPNSAKQSPRNSRKGQRNSEIDDGKQSPRNSLSDQQNKESISSPKHSPRNSINIQQIKELPPNLREAKEIASSGTSSPATTQRPLQSNKNDGIEKKQEMSSVLKSTPDPEATDSAEYSEPDISIIKHTDSFIINSRRQREERPRKPQPKFLKLTKTTFSPPPVKGHTYPLKSALKKEKTQTPMAFGRTLSPASAKVKPPSKQNLPPYLSRYV</sequence>
<proteinExistence type="predicted"/>
<feature type="compositionally biased region" description="Polar residues" evidence="1">
    <location>
        <begin position="398"/>
        <end position="408"/>
    </location>
</feature>
<organism evidence="2 3">
    <name type="scientific">Oryctes borbonicus</name>
    <dbReference type="NCBI Taxonomy" id="1629725"/>
    <lineage>
        <taxon>Eukaryota</taxon>
        <taxon>Metazoa</taxon>
        <taxon>Ecdysozoa</taxon>
        <taxon>Arthropoda</taxon>
        <taxon>Hexapoda</taxon>
        <taxon>Insecta</taxon>
        <taxon>Pterygota</taxon>
        <taxon>Neoptera</taxon>
        <taxon>Endopterygota</taxon>
        <taxon>Coleoptera</taxon>
        <taxon>Polyphaga</taxon>
        <taxon>Scarabaeiformia</taxon>
        <taxon>Scarabaeidae</taxon>
        <taxon>Dynastinae</taxon>
        <taxon>Oryctes</taxon>
    </lineage>
</organism>
<feature type="compositionally biased region" description="Acidic residues" evidence="1">
    <location>
        <begin position="602"/>
        <end position="611"/>
    </location>
</feature>
<dbReference type="Proteomes" id="UP000051574">
    <property type="component" value="Unassembled WGS sequence"/>
</dbReference>
<feature type="compositionally biased region" description="Polar residues" evidence="1">
    <location>
        <begin position="564"/>
        <end position="582"/>
    </location>
</feature>
<feature type="compositionally biased region" description="Basic and acidic residues" evidence="1">
    <location>
        <begin position="509"/>
        <end position="518"/>
    </location>
</feature>
<feature type="region of interest" description="Disordered" evidence="1">
    <location>
        <begin position="680"/>
        <end position="704"/>
    </location>
</feature>
<evidence type="ECO:0000256" key="1">
    <source>
        <dbReference type="SAM" id="MobiDB-lite"/>
    </source>
</evidence>
<evidence type="ECO:0000313" key="3">
    <source>
        <dbReference type="Proteomes" id="UP000051574"/>
    </source>
</evidence>
<dbReference type="AlphaFoldDB" id="A0A0T6BF65"/>
<feature type="region of interest" description="Disordered" evidence="1">
    <location>
        <begin position="364"/>
        <end position="660"/>
    </location>
</feature>
<feature type="compositionally biased region" description="Polar residues" evidence="1">
    <location>
        <begin position="417"/>
        <end position="502"/>
    </location>
</feature>
<name>A0A0T6BF65_9SCAR</name>